<feature type="non-terminal residue" evidence="1">
    <location>
        <position position="124"/>
    </location>
</feature>
<name>A0A382ICX5_9ZZZZ</name>
<reference evidence="1" key="1">
    <citation type="submission" date="2018-05" db="EMBL/GenBank/DDBJ databases">
        <authorList>
            <person name="Lanie J.A."/>
            <person name="Ng W.-L."/>
            <person name="Kazmierczak K.M."/>
            <person name="Andrzejewski T.M."/>
            <person name="Davidsen T.M."/>
            <person name="Wayne K.J."/>
            <person name="Tettelin H."/>
            <person name="Glass J.I."/>
            <person name="Rusch D."/>
            <person name="Podicherti R."/>
            <person name="Tsui H.-C.T."/>
            <person name="Winkler M.E."/>
        </authorList>
    </citation>
    <scope>NUCLEOTIDE SEQUENCE</scope>
</reference>
<proteinExistence type="predicted"/>
<accession>A0A382ICX5</accession>
<feature type="non-terminal residue" evidence="1">
    <location>
        <position position="1"/>
    </location>
</feature>
<sequence>VLFARSANFTGGKVSTLKHSSEANPAKRSVHEVKLWIFDELLYMDEESDRLAAIDDPVIVGQREVHRRLDDELKQRGLAPRLRAGFNAGPRMKPFARRLTPARLAKLTLVIAAAWPSAGQAEAG</sequence>
<evidence type="ECO:0000313" key="1">
    <source>
        <dbReference type="EMBL" id="SVB97129.1"/>
    </source>
</evidence>
<gene>
    <name evidence="1" type="ORF">METZ01_LOCUS249983</name>
</gene>
<protein>
    <submittedName>
        <fullName evidence="1">Uncharacterized protein</fullName>
    </submittedName>
</protein>
<organism evidence="1">
    <name type="scientific">marine metagenome</name>
    <dbReference type="NCBI Taxonomy" id="408172"/>
    <lineage>
        <taxon>unclassified sequences</taxon>
        <taxon>metagenomes</taxon>
        <taxon>ecological metagenomes</taxon>
    </lineage>
</organism>
<dbReference type="EMBL" id="UINC01066428">
    <property type="protein sequence ID" value="SVB97129.1"/>
    <property type="molecule type" value="Genomic_DNA"/>
</dbReference>
<dbReference type="AlphaFoldDB" id="A0A382ICX5"/>